<protein>
    <recommendedName>
        <fullName evidence="8">Major facilitator superfamily (MFS) profile domain-containing protein</fullName>
    </recommendedName>
</protein>
<proteinExistence type="predicted"/>
<accession>A0AB34JXH0</accession>
<dbReference type="GO" id="GO:0022857">
    <property type="term" value="F:transmembrane transporter activity"/>
    <property type="evidence" value="ECO:0007669"/>
    <property type="project" value="InterPro"/>
</dbReference>
<keyword evidence="2 5" id="KW-0812">Transmembrane</keyword>
<dbReference type="GO" id="GO:0016020">
    <property type="term" value="C:membrane"/>
    <property type="evidence" value="ECO:0007669"/>
    <property type="project" value="UniProtKB-SubCell"/>
</dbReference>
<feature type="transmembrane region" description="Helical" evidence="5">
    <location>
        <begin position="157"/>
        <end position="182"/>
    </location>
</feature>
<name>A0AB34JXH0_PRYPA</name>
<keyword evidence="4 5" id="KW-0472">Membrane</keyword>
<dbReference type="InterPro" id="IPR050382">
    <property type="entry name" value="MFS_Na/Anion_cotransporter"/>
</dbReference>
<dbReference type="InterPro" id="IPR011701">
    <property type="entry name" value="MFS"/>
</dbReference>
<evidence type="ECO:0000256" key="3">
    <source>
        <dbReference type="ARBA" id="ARBA00022989"/>
    </source>
</evidence>
<dbReference type="AlphaFoldDB" id="A0AB34JXH0"/>
<keyword evidence="3 5" id="KW-1133">Transmembrane helix</keyword>
<sequence>MQPNARRAGCLLCATRAVVQACRMVWPPLVVLIAAEFSLSLVEQATLLSGFPLGYMCTQVVGGIAADRFGGKPVQTASLAAFALVMLCAATARSEQLYFLYLIAGLCAGPQEPAYSAMSAAWFAQHELGRLSAFADTATVAGELFATVGGPLLAEFVGWRVACALLGVATGAYTLLWAALAASKPQEGALKEKVKDARRVRTGVHERPAGTPPRQSLVARAALSLSALRHPALWACVVQHMAFNGVKYTFSAWMPTYYARKFDLSRAQSAKFLGIAQLVGLASQFGWARVERFILAARAGPAVNAQPSVASLLVSRRAFAAAGFLLMGCCAFGLSIVSTDWGTCLLLCGISSGASAHSFGFKANYLDLSSRHSGLYMGVGNTLATFMTLVMPLGAAYVLENNDWTMLFSIAAGMALIGLVAGTWCTSVERRAI</sequence>
<dbReference type="InterPro" id="IPR036259">
    <property type="entry name" value="MFS_trans_sf"/>
</dbReference>
<evidence type="ECO:0000313" key="6">
    <source>
        <dbReference type="EMBL" id="KAL1525626.1"/>
    </source>
</evidence>
<feature type="transmembrane region" description="Helical" evidence="5">
    <location>
        <begin position="375"/>
        <end position="398"/>
    </location>
</feature>
<gene>
    <name evidence="6" type="ORF">AB1Y20_020479</name>
</gene>
<dbReference type="SUPFAM" id="SSF103473">
    <property type="entry name" value="MFS general substrate transporter"/>
    <property type="match status" value="1"/>
</dbReference>
<evidence type="ECO:0000313" key="7">
    <source>
        <dbReference type="Proteomes" id="UP001515480"/>
    </source>
</evidence>
<reference evidence="6 7" key="1">
    <citation type="journal article" date="2024" name="Science">
        <title>Giant polyketide synthase enzymes in the biosynthesis of giant marine polyether toxins.</title>
        <authorList>
            <person name="Fallon T.R."/>
            <person name="Shende V.V."/>
            <person name="Wierzbicki I.H."/>
            <person name="Pendleton A.L."/>
            <person name="Watervoot N.F."/>
            <person name="Auber R.P."/>
            <person name="Gonzalez D.J."/>
            <person name="Wisecaver J.H."/>
            <person name="Moore B.S."/>
        </authorList>
    </citation>
    <scope>NUCLEOTIDE SEQUENCE [LARGE SCALE GENOMIC DNA]</scope>
    <source>
        <strain evidence="6 7">12B1</strain>
    </source>
</reference>
<evidence type="ECO:0000256" key="5">
    <source>
        <dbReference type="SAM" id="Phobius"/>
    </source>
</evidence>
<dbReference type="PANTHER" id="PTHR11662">
    <property type="entry name" value="SOLUTE CARRIER FAMILY 17"/>
    <property type="match status" value="1"/>
</dbReference>
<dbReference type="EMBL" id="JBGBPQ010000004">
    <property type="protein sequence ID" value="KAL1525626.1"/>
    <property type="molecule type" value="Genomic_DNA"/>
</dbReference>
<evidence type="ECO:0000256" key="2">
    <source>
        <dbReference type="ARBA" id="ARBA00022692"/>
    </source>
</evidence>
<feature type="transmembrane region" description="Helical" evidence="5">
    <location>
        <begin position="343"/>
        <end position="363"/>
    </location>
</feature>
<dbReference type="PANTHER" id="PTHR11662:SF399">
    <property type="entry name" value="FI19708P1-RELATED"/>
    <property type="match status" value="1"/>
</dbReference>
<dbReference type="Gene3D" id="1.20.1250.20">
    <property type="entry name" value="MFS general substrate transporter like domains"/>
    <property type="match status" value="1"/>
</dbReference>
<dbReference type="Proteomes" id="UP001515480">
    <property type="component" value="Unassembled WGS sequence"/>
</dbReference>
<keyword evidence="7" id="KW-1185">Reference proteome</keyword>
<feature type="transmembrane region" description="Helical" evidence="5">
    <location>
        <begin position="404"/>
        <end position="425"/>
    </location>
</feature>
<evidence type="ECO:0000256" key="1">
    <source>
        <dbReference type="ARBA" id="ARBA00004141"/>
    </source>
</evidence>
<evidence type="ECO:0000256" key="4">
    <source>
        <dbReference type="ARBA" id="ARBA00023136"/>
    </source>
</evidence>
<feature type="transmembrane region" description="Helical" evidence="5">
    <location>
        <begin position="318"/>
        <end position="337"/>
    </location>
</feature>
<comment type="subcellular location">
    <subcellularLocation>
        <location evidence="1">Membrane</location>
        <topology evidence="1">Multi-pass membrane protein</topology>
    </subcellularLocation>
</comment>
<organism evidence="6 7">
    <name type="scientific">Prymnesium parvum</name>
    <name type="common">Toxic golden alga</name>
    <dbReference type="NCBI Taxonomy" id="97485"/>
    <lineage>
        <taxon>Eukaryota</taxon>
        <taxon>Haptista</taxon>
        <taxon>Haptophyta</taxon>
        <taxon>Prymnesiophyceae</taxon>
        <taxon>Prymnesiales</taxon>
        <taxon>Prymnesiaceae</taxon>
        <taxon>Prymnesium</taxon>
    </lineage>
</organism>
<dbReference type="Pfam" id="PF07690">
    <property type="entry name" value="MFS_1"/>
    <property type="match status" value="1"/>
</dbReference>
<evidence type="ECO:0008006" key="8">
    <source>
        <dbReference type="Google" id="ProtNLM"/>
    </source>
</evidence>
<comment type="caution">
    <text evidence="6">The sequence shown here is derived from an EMBL/GenBank/DDBJ whole genome shotgun (WGS) entry which is preliminary data.</text>
</comment>